<organism evidence="1 2">
    <name type="scientific">Sulfuriferula multivorans</name>
    <dbReference type="NCBI Taxonomy" id="1559896"/>
    <lineage>
        <taxon>Bacteria</taxon>
        <taxon>Pseudomonadati</taxon>
        <taxon>Pseudomonadota</taxon>
        <taxon>Betaproteobacteria</taxon>
        <taxon>Nitrosomonadales</taxon>
        <taxon>Sulfuricellaceae</taxon>
        <taxon>Sulfuriferula</taxon>
    </lineage>
</organism>
<evidence type="ECO:0000313" key="2">
    <source>
        <dbReference type="Proteomes" id="UP000286806"/>
    </source>
</evidence>
<dbReference type="EMBL" id="BGOW01000027">
    <property type="protein sequence ID" value="GBL46839.1"/>
    <property type="molecule type" value="Genomic_DNA"/>
</dbReference>
<keyword evidence="2" id="KW-1185">Reference proteome</keyword>
<dbReference type="AlphaFoldDB" id="A0A401JGS7"/>
<accession>A0A401JGS7</accession>
<evidence type="ECO:0000313" key="1">
    <source>
        <dbReference type="EMBL" id="GBL46839.1"/>
    </source>
</evidence>
<name>A0A401JGS7_9PROT</name>
<protein>
    <submittedName>
        <fullName evidence="1">Uncharacterized protein</fullName>
    </submittedName>
</protein>
<comment type="caution">
    <text evidence="1">The sequence shown here is derived from an EMBL/GenBank/DDBJ whole genome shotgun (WGS) entry which is preliminary data.</text>
</comment>
<reference evidence="1 2" key="1">
    <citation type="journal article" date="2019" name="Front. Microbiol.">
        <title>Genomes of Neutrophilic Sulfur-Oxidizing Chemolithoautotrophs Representing 9 Proteobacterial Species From 8 Genera.</title>
        <authorList>
            <person name="Watanabe T."/>
            <person name="Kojima H."/>
            <person name="Umezawa K."/>
            <person name="Hori C."/>
            <person name="Takasuka T.E."/>
            <person name="Kato Y."/>
            <person name="Fukui M."/>
        </authorList>
    </citation>
    <scope>NUCLEOTIDE SEQUENCE [LARGE SCALE GENOMIC DNA]</scope>
    <source>
        <strain evidence="1 2">TTN</strain>
    </source>
</reference>
<dbReference type="Proteomes" id="UP000286806">
    <property type="component" value="Unassembled WGS sequence"/>
</dbReference>
<sequence length="37" mass="4061">MKSLGRLTFPLPAIAFDQNKNPVIMKKSDTAICPSKV</sequence>
<gene>
    <name evidence="1" type="ORF">SFMTTN_2664</name>
</gene>
<proteinExistence type="predicted"/>